<feature type="disulfide bond" evidence="11">
    <location>
        <begin position="277"/>
        <end position="287"/>
    </location>
</feature>
<dbReference type="InterPro" id="IPR000152">
    <property type="entry name" value="EGF-type_Asp/Asn_hydroxyl_site"/>
</dbReference>
<dbReference type="InterPro" id="IPR001881">
    <property type="entry name" value="EGF-like_Ca-bd_dom"/>
</dbReference>
<feature type="domain" description="EGF-like" evidence="14">
    <location>
        <begin position="313"/>
        <end position="353"/>
    </location>
</feature>
<dbReference type="PANTHER" id="PTHR24050">
    <property type="entry name" value="PA14 DOMAIN-CONTAINING PROTEIN"/>
    <property type="match status" value="1"/>
</dbReference>
<dbReference type="InterPro" id="IPR009030">
    <property type="entry name" value="Growth_fac_rcpt_cys_sf"/>
</dbReference>
<dbReference type="SMART" id="SM00179">
    <property type="entry name" value="EGF_CA"/>
    <property type="match status" value="5"/>
</dbReference>
<evidence type="ECO:0000259" key="14">
    <source>
        <dbReference type="PROSITE" id="PS50026"/>
    </source>
</evidence>
<dbReference type="CDD" id="cd00054">
    <property type="entry name" value="EGF_CA"/>
    <property type="match status" value="2"/>
</dbReference>
<name>A0A8C4PXM4_EPTBU</name>
<feature type="signal peptide" evidence="13">
    <location>
        <begin position="1"/>
        <end position="30"/>
    </location>
</feature>
<dbReference type="SMART" id="SM00181">
    <property type="entry name" value="EGF"/>
    <property type="match status" value="5"/>
</dbReference>
<protein>
    <submittedName>
        <fullName evidence="15">Si:ch73-173h19.3</fullName>
    </submittedName>
</protein>
<dbReference type="InterPro" id="IPR049883">
    <property type="entry name" value="NOTCH1_EGF-like"/>
</dbReference>
<dbReference type="InterPro" id="IPR026823">
    <property type="entry name" value="cEGF"/>
</dbReference>
<dbReference type="Pfam" id="PF07645">
    <property type="entry name" value="EGF_CA"/>
    <property type="match status" value="2"/>
</dbReference>
<keyword evidence="8" id="KW-0106">Calcium</keyword>
<evidence type="ECO:0000256" key="13">
    <source>
        <dbReference type="SAM" id="SignalP"/>
    </source>
</evidence>
<dbReference type="AlphaFoldDB" id="A0A8C4PXM4"/>
<dbReference type="InterPro" id="IPR055088">
    <property type="entry name" value="Fibulin_C"/>
</dbReference>
<dbReference type="Pfam" id="PF12662">
    <property type="entry name" value="cEGF"/>
    <property type="match status" value="3"/>
</dbReference>
<evidence type="ECO:0000256" key="8">
    <source>
        <dbReference type="ARBA" id="ARBA00022837"/>
    </source>
</evidence>
<dbReference type="InterPro" id="IPR000742">
    <property type="entry name" value="EGF"/>
</dbReference>
<evidence type="ECO:0000256" key="5">
    <source>
        <dbReference type="ARBA" id="ARBA00022536"/>
    </source>
</evidence>
<keyword evidence="10" id="KW-0325">Glycoprotein</keyword>
<dbReference type="PROSITE" id="PS00010">
    <property type="entry name" value="ASX_HYDROXYL"/>
    <property type="match status" value="4"/>
</dbReference>
<evidence type="ECO:0000256" key="1">
    <source>
        <dbReference type="ARBA" id="ARBA00004498"/>
    </source>
</evidence>
<organism evidence="15 16">
    <name type="scientific">Eptatretus burgeri</name>
    <name type="common">Inshore hagfish</name>
    <dbReference type="NCBI Taxonomy" id="7764"/>
    <lineage>
        <taxon>Eukaryota</taxon>
        <taxon>Metazoa</taxon>
        <taxon>Chordata</taxon>
        <taxon>Craniata</taxon>
        <taxon>Vertebrata</taxon>
        <taxon>Cyclostomata</taxon>
        <taxon>Myxini</taxon>
        <taxon>Myxiniformes</taxon>
        <taxon>Myxinidae</taxon>
        <taxon>Eptatretinae</taxon>
        <taxon>Eptatretus</taxon>
    </lineage>
</organism>
<feature type="domain" description="EGF-like" evidence="14">
    <location>
        <begin position="193"/>
        <end position="233"/>
    </location>
</feature>
<dbReference type="FunFam" id="2.10.25.10:FF:000240">
    <property type="entry name" value="Vitamin K-dependent protein S"/>
    <property type="match status" value="2"/>
</dbReference>
<evidence type="ECO:0000313" key="15">
    <source>
        <dbReference type="Ensembl" id="ENSEBUP00000003182.1"/>
    </source>
</evidence>
<sequence length="514" mass="57132">MSTLEKMKPLGMATPLGILLLFFLCQLSCSQPSEDYSQAICPDGYDFNLERNQCEDRNECETIPDACKGTLKCRNHFGGYMCLPRTAQLFVTTQALTENAFFERVAIEREARPLVPAILPSTQAGIPRPSSNIRPAFFDGPPSSSRSTRLPNLVPSTQAPVAPLVQHGTDLVSSQQITCRAGLLPDATGKCFDIDECADGLHQCRPPHECVNMVGSYSCECPAGFRSYDHHCVDINECHFGYCSHDCINTVGSYYCRCNLGFALTADNLSCVDVDECLGNTPCSQRCFNLYGSFMCRCNSGYELETDQRTCRDVDECSLSRFLCQHECVNEPGAFRCSCPPGYLLHTDTRNCRDVNECDDNLQNCSVGDTCFNINGGYHCIPQLICQAPYTLISENRCVCPSEIPLCQDHAYIVLHKYMQILSDRIAPTDVFQMQATSQYLGAYYTFRISAGNEGGEFMLRQTGPVTAMLVLTRPIKGPREIVLDLEMLTRNMVMNIHGSSIIRLTVFVTSNSF</sequence>
<dbReference type="PROSITE" id="PS01187">
    <property type="entry name" value="EGF_CA"/>
    <property type="match status" value="3"/>
</dbReference>
<keyword evidence="16" id="KW-1185">Reference proteome</keyword>
<dbReference type="Gene3D" id="2.10.25.10">
    <property type="entry name" value="Laminin"/>
    <property type="match status" value="5"/>
</dbReference>
<dbReference type="Ensembl" id="ENSEBUT00000003533.1">
    <property type="protein sequence ID" value="ENSEBUP00000003169.1"/>
    <property type="gene ID" value="ENSEBUG00000002340.1"/>
</dbReference>
<keyword evidence="3" id="KW-0964">Secreted</keyword>
<dbReference type="Pfam" id="PF22914">
    <property type="entry name" value="Fibulin_C"/>
    <property type="match status" value="1"/>
</dbReference>
<evidence type="ECO:0000256" key="10">
    <source>
        <dbReference type="ARBA" id="ARBA00023180"/>
    </source>
</evidence>
<comment type="similarity">
    <text evidence="2">Belongs to the fibulin family.</text>
</comment>
<keyword evidence="7" id="KW-0677">Repeat</keyword>
<keyword evidence="9 11" id="KW-1015">Disulfide bond</keyword>
<dbReference type="PROSITE" id="PS01186">
    <property type="entry name" value="EGF_2"/>
    <property type="match status" value="3"/>
</dbReference>
<evidence type="ECO:0000256" key="7">
    <source>
        <dbReference type="ARBA" id="ARBA00022737"/>
    </source>
</evidence>
<accession>A0A8C4PXM4</accession>
<dbReference type="Ensembl" id="ENSEBUT00000003576.1">
    <property type="protein sequence ID" value="ENSEBUP00000003211.1"/>
    <property type="gene ID" value="ENSEBUG00000002340.1"/>
</dbReference>
<dbReference type="GO" id="GO:0005509">
    <property type="term" value="F:calcium ion binding"/>
    <property type="evidence" value="ECO:0007669"/>
    <property type="project" value="InterPro"/>
</dbReference>
<dbReference type="PROSITE" id="PS50026">
    <property type="entry name" value="EGF_3"/>
    <property type="match status" value="4"/>
</dbReference>
<reference evidence="15" key="1">
    <citation type="submission" date="2025-05" db="UniProtKB">
        <authorList>
            <consortium name="Ensembl"/>
        </authorList>
    </citation>
    <scope>IDENTIFICATION</scope>
</reference>
<feature type="chain" id="PRO_5044680488" evidence="13">
    <location>
        <begin position="31"/>
        <end position="514"/>
    </location>
</feature>
<dbReference type="SUPFAM" id="SSF57184">
    <property type="entry name" value="Growth factor receptor domain"/>
    <property type="match status" value="2"/>
</dbReference>
<evidence type="ECO:0000256" key="11">
    <source>
        <dbReference type="PROSITE-ProRule" id="PRU00076"/>
    </source>
</evidence>
<dbReference type="Ensembl" id="ENSEBUT00000003547.1">
    <property type="protein sequence ID" value="ENSEBUP00000003182.1"/>
    <property type="gene ID" value="ENSEBUG00000002340.1"/>
</dbReference>
<proteinExistence type="inferred from homology"/>
<evidence type="ECO:0000256" key="9">
    <source>
        <dbReference type="ARBA" id="ARBA00023157"/>
    </source>
</evidence>
<evidence type="ECO:0000256" key="12">
    <source>
        <dbReference type="SAM" id="MobiDB-lite"/>
    </source>
</evidence>
<feature type="domain" description="EGF-like" evidence="14">
    <location>
        <begin position="273"/>
        <end position="308"/>
    </location>
</feature>
<keyword evidence="5 11" id="KW-0245">EGF-like domain</keyword>
<dbReference type="FunFam" id="2.10.25.10:FF:000038">
    <property type="entry name" value="Fibrillin 2"/>
    <property type="match status" value="1"/>
</dbReference>
<evidence type="ECO:0000256" key="3">
    <source>
        <dbReference type="ARBA" id="ARBA00022525"/>
    </source>
</evidence>
<evidence type="ECO:0000313" key="16">
    <source>
        <dbReference type="Proteomes" id="UP000694388"/>
    </source>
</evidence>
<dbReference type="InterPro" id="IPR018097">
    <property type="entry name" value="EGF_Ca-bd_CS"/>
</dbReference>
<keyword evidence="6 13" id="KW-0732">Signal</keyword>
<comment type="caution">
    <text evidence="11">Lacks conserved residue(s) required for the propagation of feature annotation.</text>
</comment>
<comment type="subcellular location">
    <subcellularLocation>
        <location evidence="1">Secreted</location>
        <location evidence="1">Extracellular space</location>
        <location evidence="1">Extracellular matrix</location>
    </subcellularLocation>
</comment>
<evidence type="ECO:0000256" key="6">
    <source>
        <dbReference type="ARBA" id="ARBA00022729"/>
    </source>
</evidence>
<dbReference type="FunFam" id="2.10.25.10:FF:000010">
    <property type="entry name" value="Pro-epidermal growth factor"/>
    <property type="match status" value="1"/>
</dbReference>
<dbReference type="GO" id="GO:0071944">
    <property type="term" value="C:cell periphery"/>
    <property type="evidence" value="ECO:0007669"/>
    <property type="project" value="UniProtKB-ARBA"/>
</dbReference>
<evidence type="ECO:0000256" key="4">
    <source>
        <dbReference type="ARBA" id="ARBA00022530"/>
    </source>
</evidence>
<evidence type="ECO:0000256" key="2">
    <source>
        <dbReference type="ARBA" id="ARBA00006127"/>
    </source>
</evidence>
<keyword evidence="4" id="KW-0272">Extracellular matrix</keyword>
<feature type="region of interest" description="Disordered" evidence="12">
    <location>
        <begin position="130"/>
        <end position="150"/>
    </location>
</feature>
<dbReference type="GeneTree" id="ENSGT00940000157837"/>
<dbReference type="InterPro" id="IPR052235">
    <property type="entry name" value="Nephronectin_domain"/>
</dbReference>
<dbReference type="Proteomes" id="UP000694388">
    <property type="component" value="Unplaced"/>
</dbReference>
<dbReference type="PANTHER" id="PTHR24050:SF27">
    <property type="entry name" value="FIBRILLIN-1"/>
    <property type="match status" value="1"/>
</dbReference>
<feature type="domain" description="EGF-like" evidence="14">
    <location>
        <begin position="234"/>
        <end position="272"/>
    </location>
</feature>